<name>A0A0K2ULU2_LEPSM</name>
<reference evidence="1" key="1">
    <citation type="submission" date="2014-05" db="EMBL/GenBank/DDBJ databases">
        <authorList>
            <person name="Chronopoulou M."/>
        </authorList>
    </citation>
    <scope>NUCLEOTIDE SEQUENCE</scope>
    <source>
        <tissue evidence="1">Whole organism</tissue>
    </source>
</reference>
<dbReference type="AlphaFoldDB" id="A0A0K2ULU2"/>
<accession>A0A0K2ULU2</accession>
<dbReference type="EMBL" id="HACA01021679">
    <property type="protein sequence ID" value="CDW39040.1"/>
    <property type="molecule type" value="Transcribed_RNA"/>
</dbReference>
<evidence type="ECO:0000313" key="1">
    <source>
        <dbReference type="EMBL" id="CDW39040.1"/>
    </source>
</evidence>
<proteinExistence type="predicted"/>
<feature type="non-terminal residue" evidence="1">
    <location>
        <position position="1"/>
    </location>
</feature>
<organism evidence="1">
    <name type="scientific">Lepeophtheirus salmonis</name>
    <name type="common">Salmon louse</name>
    <name type="synonym">Caligus salmonis</name>
    <dbReference type="NCBI Taxonomy" id="72036"/>
    <lineage>
        <taxon>Eukaryota</taxon>
        <taxon>Metazoa</taxon>
        <taxon>Ecdysozoa</taxon>
        <taxon>Arthropoda</taxon>
        <taxon>Crustacea</taxon>
        <taxon>Multicrustacea</taxon>
        <taxon>Hexanauplia</taxon>
        <taxon>Copepoda</taxon>
        <taxon>Siphonostomatoida</taxon>
        <taxon>Caligidae</taxon>
        <taxon>Lepeophtheirus</taxon>
    </lineage>
</organism>
<sequence>QFEKCFGGDQLSCNDFSLDQLQLAVTRKEGEKDINKTLQELLRFRSSIIFRVQQKLTIITPKHIIKVIIHLLRPNTIVQ</sequence>
<protein>
    <submittedName>
        <fullName evidence="1">Uncharacterized protein</fullName>
    </submittedName>
</protein>